<reference evidence="2" key="1">
    <citation type="journal article" date="2023" name="Mol. Phylogenet. Evol.">
        <title>Genome-scale phylogeny and comparative genomics of the fungal order Sordariales.</title>
        <authorList>
            <person name="Hensen N."/>
            <person name="Bonometti L."/>
            <person name="Westerberg I."/>
            <person name="Brannstrom I.O."/>
            <person name="Guillou S."/>
            <person name="Cros-Aarteil S."/>
            <person name="Calhoun S."/>
            <person name="Haridas S."/>
            <person name="Kuo A."/>
            <person name="Mondo S."/>
            <person name="Pangilinan J."/>
            <person name="Riley R."/>
            <person name="LaButti K."/>
            <person name="Andreopoulos B."/>
            <person name="Lipzen A."/>
            <person name="Chen C."/>
            <person name="Yan M."/>
            <person name="Daum C."/>
            <person name="Ng V."/>
            <person name="Clum A."/>
            <person name="Steindorff A."/>
            <person name="Ohm R.A."/>
            <person name="Martin F."/>
            <person name="Silar P."/>
            <person name="Natvig D.O."/>
            <person name="Lalanne C."/>
            <person name="Gautier V."/>
            <person name="Ament-Velasquez S.L."/>
            <person name="Kruys A."/>
            <person name="Hutchinson M.I."/>
            <person name="Powell A.J."/>
            <person name="Barry K."/>
            <person name="Miller A.N."/>
            <person name="Grigoriev I.V."/>
            <person name="Debuchy R."/>
            <person name="Gladieux P."/>
            <person name="Hiltunen Thoren M."/>
            <person name="Johannesson H."/>
        </authorList>
    </citation>
    <scope>NUCLEOTIDE SEQUENCE</scope>
    <source>
        <strain evidence="2">FGSC 1904</strain>
    </source>
</reference>
<keyword evidence="1" id="KW-1133">Transmembrane helix</keyword>
<keyword evidence="1" id="KW-0472">Membrane</keyword>
<accession>A0AAE0PJM3</accession>
<keyword evidence="1" id="KW-0812">Transmembrane</keyword>
<comment type="caution">
    <text evidence="2">The sequence shown here is derived from an EMBL/GenBank/DDBJ whole genome shotgun (WGS) entry which is preliminary data.</text>
</comment>
<proteinExistence type="predicted"/>
<evidence type="ECO:0000313" key="2">
    <source>
        <dbReference type="EMBL" id="KAK3401118.1"/>
    </source>
</evidence>
<dbReference type="AlphaFoldDB" id="A0AAE0PJM3"/>
<evidence type="ECO:0000313" key="3">
    <source>
        <dbReference type="Proteomes" id="UP001281003"/>
    </source>
</evidence>
<organism evidence="2 3">
    <name type="scientific">Sordaria brevicollis</name>
    <dbReference type="NCBI Taxonomy" id="83679"/>
    <lineage>
        <taxon>Eukaryota</taxon>
        <taxon>Fungi</taxon>
        <taxon>Dikarya</taxon>
        <taxon>Ascomycota</taxon>
        <taxon>Pezizomycotina</taxon>
        <taxon>Sordariomycetes</taxon>
        <taxon>Sordariomycetidae</taxon>
        <taxon>Sordariales</taxon>
        <taxon>Sordariaceae</taxon>
        <taxon>Sordaria</taxon>
    </lineage>
</organism>
<reference evidence="2" key="2">
    <citation type="submission" date="2023-07" db="EMBL/GenBank/DDBJ databases">
        <authorList>
            <consortium name="Lawrence Berkeley National Laboratory"/>
            <person name="Haridas S."/>
            <person name="Hensen N."/>
            <person name="Bonometti L."/>
            <person name="Westerberg I."/>
            <person name="Brannstrom I.O."/>
            <person name="Guillou S."/>
            <person name="Cros-Aarteil S."/>
            <person name="Calhoun S."/>
            <person name="Kuo A."/>
            <person name="Mondo S."/>
            <person name="Pangilinan J."/>
            <person name="Riley R."/>
            <person name="LaButti K."/>
            <person name="Andreopoulos B."/>
            <person name="Lipzen A."/>
            <person name="Chen C."/>
            <person name="Yanf M."/>
            <person name="Daum C."/>
            <person name="Ng V."/>
            <person name="Clum A."/>
            <person name="Steindorff A."/>
            <person name="Ohm R."/>
            <person name="Martin F."/>
            <person name="Silar P."/>
            <person name="Natvig D."/>
            <person name="Lalanne C."/>
            <person name="Gautier V."/>
            <person name="Ament-velasquez S.L."/>
            <person name="Kruys A."/>
            <person name="Hutchinson M.I."/>
            <person name="Powell A.J."/>
            <person name="Barry K."/>
            <person name="Miller A.N."/>
            <person name="Grigoriev I.V."/>
            <person name="Debuchy R."/>
            <person name="Gladieux P."/>
            <person name="Thoren M.H."/>
            <person name="Johannesson H."/>
        </authorList>
    </citation>
    <scope>NUCLEOTIDE SEQUENCE</scope>
    <source>
        <strain evidence="2">FGSC 1904</strain>
    </source>
</reference>
<feature type="transmembrane region" description="Helical" evidence="1">
    <location>
        <begin position="73"/>
        <end position="96"/>
    </location>
</feature>
<protein>
    <submittedName>
        <fullName evidence="2">Uncharacterized protein</fullName>
    </submittedName>
</protein>
<sequence length="152" mass="17146">MPPTTSCSITSKGGGFAFFHQGRQPKGKRRSTKSCSHLMSVIFVELEPPLLPHVTAPHLPTTFTHFNLSRFHLLYPPSSFCDFYTFLILLLAWPFLQSGSQLAPFGFLSNSWRYGDLACCTSYTTSLFANSYTTMLLFFYLLLSLLLHFASL</sequence>
<name>A0AAE0PJM3_SORBR</name>
<evidence type="ECO:0000256" key="1">
    <source>
        <dbReference type="SAM" id="Phobius"/>
    </source>
</evidence>
<dbReference type="EMBL" id="JAUTDP010000003">
    <property type="protein sequence ID" value="KAK3401118.1"/>
    <property type="molecule type" value="Genomic_DNA"/>
</dbReference>
<keyword evidence="3" id="KW-1185">Reference proteome</keyword>
<feature type="transmembrane region" description="Helical" evidence="1">
    <location>
        <begin position="132"/>
        <end position="150"/>
    </location>
</feature>
<dbReference type="Proteomes" id="UP001281003">
    <property type="component" value="Unassembled WGS sequence"/>
</dbReference>
<gene>
    <name evidence="2" type="ORF">B0T20DRAFT_160813</name>
</gene>